<reference evidence="1" key="1">
    <citation type="submission" date="2022-11" db="EMBL/GenBank/DDBJ databases">
        <title>Centuries of genome instability and evolution in soft-shell clam transmissible cancer (bioRxiv).</title>
        <authorList>
            <person name="Hart S.F.M."/>
            <person name="Yonemitsu M.A."/>
            <person name="Giersch R.M."/>
            <person name="Beal B.F."/>
            <person name="Arriagada G."/>
            <person name="Davis B.W."/>
            <person name="Ostrander E.A."/>
            <person name="Goff S.P."/>
            <person name="Metzger M.J."/>
        </authorList>
    </citation>
    <scope>NUCLEOTIDE SEQUENCE</scope>
    <source>
        <strain evidence="1">MELC-2E11</strain>
        <tissue evidence="1">Siphon/mantle</tissue>
    </source>
</reference>
<sequence>MVNLVMRKNCCYPGKVLLTPYESADFRLSGYVIGVKEPKGIPLPPLPPLNPLPIACVRPQKVQKGIRIFWFVFVFSHVGNRGFLSEHSLLQKLLVCYMMRFSV</sequence>
<name>A0ABY7GJR2_MYAAR</name>
<dbReference type="EMBL" id="CP111028">
    <property type="protein sequence ID" value="WAR31721.1"/>
    <property type="molecule type" value="Genomic_DNA"/>
</dbReference>
<protein>
    <submittedName>
        <fullName evidence="1">Uncharacterized protein</fullName>
    </submittedName>
</protein>
<feature type="non-terminal residue" evidence="1">
    <location>
        <position position="103"/>
    </location>
</feature>
<dbReference type="Proteomes" id="UP001164746">
    <property type="component" value="Chromosome 17"/>
</dbReference>
<accession>A0ABY7GJR2</accession>
<gene>
    <name evidence="1" type="ORF">MAR_034263</name>
</gene>
<proteinExistence type="predicted"/>
<evidence type="ECO:0000313" key="2">
    <source>
        <dbReference type="Proteomes" id="UP001164746"/>
    </source>
</evidence>
<organism evidence="1 2">
    <name type="scientific">Mya arenaria</name>
    <name type="common">Soft-shell clam</name>
    <dbReference type="NCBI Taxonomy" id="6604"/>
    <lineage>
        <taxon>Eukaryota</taxon>
        <taxon>Metazoa</taxon>
        <taxon>Spiralia</taxon>
        <taxon>Lophotrochozoa</taxon>
        <taxon>Mollusca</taxon>
        <taxon>Bivalvia</taxon>
        <taxon>Autobranchia</taxon>
        <taxon>Heteroconchia</taxon>
        <taxon>Euheterodonta</taxon>
        <taxon>Imparidentia</taxon>
        <taxon>Neoheterodontei</taxon>
        <taxon>Myida</taxon>
        <taxon>Myoidea</taxon>
        <taxon>Myidae</taxon>
        <taxon>Mya</taxon>
    </lineage>
</organism>
<evidence type="ECO:0000313" key="1">
    <source>
        <dbReference type="EMBL" id="WAR31721.1"/>
    </source>
</evidence>
<keyword evidence="2" id="KW-1185">Reference proteome</keyword>